<evidence type="ECO:0000313" key="3">
    <source>
        <dbReference type="EMBL" id="KYN03608.1"/>
    </source>
</evidence>
<evidence type="ECO:0000256" key="2">
    <source>
        <dbReference type="SAM" id="SignalP"/>
    </source>
</evidence>
<accession>A0A195CS97</accession>
<keyword evidence="4" id="KW-1185">Reference proteome</keyword>
<reference evidence="3 4" key="1">
    <citation type="submission" date="2016-03" db="EMBL/GenBank/DDBJ databases">
        <title>Cyphomyrmex costatus WGS genome.</title>
        <authorList>
            <person name="Nygaard S."/>
            <person name="Hu H."/>
            <person name="Boomsma J."/>
            <person name="Zhang G."/>
        </authorList>
    </citation>
    <scope>NUCLEOTIDE SEQUENCE [LARGE SCALE GENOMIC DNA]</scope>
    <source>
        <strain evidence="3">MS0001</strain>
        <tissue evidence="3">Whole body</tissue>
    </source>
</reference>
<protein>
    <submittedName>
        <fullName evidence="3">Uncharacterized protein</fullName>
    </submittedName>
</protein>
<dbReference type="Proteomes" id="UP000078542">
    <property type="component" value="Unassembled WGS sequence"/>
</dbReference>
<name>A0A195CS97_9HYME</name>
<feature type="chain" id="PRO_5008270113" evidence="2">
    <location>
        <begin position="30"/>
        <end position="191"/>
    </location>
</feature>
<feature type="region of interest" description="Disordered" evidence="1">
    <location>
        <begin position="122"/>
        <end position="149"/>
    </location>
</feature>
<dbReference type="EMBL" id="KQ977306">
    <property type="protein sequence ID" value="KYN03608.1"/>
    <property type="molecule type" value="Genomic_DNA"/>
</dbReference>
<organism evidence="3 4">
    <name type="scientific">Cyphomyrmex costatus</name>
    <dbReference type="NCBI Taxonomy" id="456900"/>
    <lineage>
        <taxon>Eukaryota</taxon>
        <taxon>Metazoa</taxon>
        <taxon>Ecdysozoa</taxon>
        <taxon>Arthropoda</taxon>
        <taxon>Hexapoda</taxon>
        <taxon>Insecta</taxon>
        <taxon>Pterygota</taxon>
        <taxon>Neoptera</taxon>
        <taxon>Endopterygota</taxon>
        <taxon>Hymenoptera</taxon>
        <taxon>Apocrita</taxon>
        <taxon>Aculeata</taxon>
        <taxon>Formicoidea</taxon>
        <taxon>Formicidae</taxon>
        <taxon>Myrmicinae</taxon>
        <taxon>Cyphomyrmex</taxon>
    </lineage>
</organism>
<evidence type="ECO:0000256" key="1">
    <source>
        <dbReference type="SAM" id="MobiDB-lite"/>
    </source>
</evidence>
<dbReference type="AlphaFoldDB" id="A0A195CS97"/>
<feature type="signal peptide" evidence="2">
    <location>
        <begin position="1"/>
        <end position="29"/>
    </location>
</feature>
<evidence type="ECO:0000313" key="4">
    <source>
        <dbReference type="Proteomes" id="UP000078542"/>
    </source>
</evidence>
<proteinExistence type="predicted"/>
<gene>
    <name evidence="3" type="ORF">ALC62_05479</name>
</gene>
<keyword evidence="2" id="KW-0732">Signal</keyword>
<sequence>MASTSKNSGALIILAQICMVMLMFCVVESVTAHGKRGNIQDIPTRRTLTVKSLLNEFPQDNIAPFSKMQWILSRLITKQPILSLMDKYHIKGDSFPKDVPSKWNHNMIPLTDESVESTRIPFNNKNEDNEEKNNNIQGTMHNKNEKLENSPEILLTSSDEYDKSNNDPQKIDILKFLVRRIILLIIIDFFL</sequence>